<reference evidence="1 2" key="1">
    <citation type="submission" date="2024-02" db="EMBL/GenBank/DDBJ databases">
        <authorList>
            <person name="Vignale AGUSTIN F."/>
            <person name="Sosa J E."/>
            <person name="Modenutti C."/>
        </authorList>
    </citation>
    <scope>NUCLEOTIDE SEQUENCE [LARGE SCALE GENOMIC DNA]</scope>
</reference>
<evidence type="ECO:0000313" key="2">
    <source>
        <dbReference type="Proteomes" id="UP001642360"/>
    </source>
</evidence>
<accession>A0ABC8SQY4</accession>
<evidence type="ECO:0000313" key="1">
    <source>
        <dbReference type="EMBL" id="CAK9158336.1"/>
    </source>
</evidence>
<gene>
    <name evidence="1" type="ORF">ILEXP_LOCUS26962</name>
</gene>
<dbReference type="AlphaFoldDB" id="A0ABC8SQY4"/>
<dbReference type="Proteomes" id="UP001642360">
    <property type="component" value="Unassembled WGS sequence"/>
</dbReference>
<name>A0ABC8SQY4_9AQUA</name>
<proteinExistence type="predicted"/>
<keyword evidence="2" id="KW-1185">Reference proteome</keyword>
<protein>
    <submittedName>
        <fullName evidence="1">Uncharacterized protein</fullName>
    </submittedName>
</protein>
<organism evidence="1 2">
    <name type="scientific">Ilex paraguariensis</name>
    <name type="common">yerba mate</name>
    <dbReference type="NCBI Taxonomy" id="185542"/>
    <lineage>
        <taxon>Eukaryota</taxon>
        <taxon>Viridiplantae</taxon>
        <taxon>Streptophyta</taxon>
        <taxon>Embryophyta</taxon>
        <taxon>Tracheophyta</taxon>
        <taxon>Spermatophyta</taxon>
        <taxon>Magnoliopsida</taxon>
        <taxon>eudicotyledons</taxon>
        <taxon>Gunneridae</taxon>
        <taxon>Pentapetalae</taxon>
        <taxon>asterids</taxon>
        <taxon>campanulids</taxon>
        <taxon>Aquifoliales</taxon>
        <taxon>Aquifoliaceae</taxon>
        <taxon>Ilex</taxon>
    </lineage>
</organism>
<dbReference type="EMBL" id="CAUOFW020003158">
    <property type="protein sequence ID" value="CAK9158336.1"/>
    <property type="molecule type" value="Genomic_DNA"/>
</dbReference>
<comment type="caution">
    <text evidence="1">The sequence shown here is derived from an EMBL/GenBank/DDBJ whole genome shotgun (WGS) entry which is preliminary data.</text>
</comment>
<sequence length="110" mass="12199">MNPNQIHKHIPPKPLDIIKNFASLFKNNSNFGSFLELSNPFAMHSNLSGNLPGDERTQFMPPTLILNPQTSLNIQIPANSQNPLTESDFVIPHISSNIQSLQVLIVLSNV</sequence>